<accession>G5AA10</accession>
<dbReference type="InParanoid" id="G5AA10"/>
<proteinExistence type="predicted"/>
<organism evidence="1 2">
    <name type="scientific">Phytophthora sojae (strain P6497)</name>
    <name type="common">Soybean stem and root rot agent</name>
    <name type="synonym">Phytophthora megasperma f. sp. glycines</name>
    <dbReference type="NCBI Taxonomy" id="1094619"/>
    <lineage>
        <taxon>Eukaryota</taxon>
        <taxon>Sar</taxon>
        <taxon>Stramenopiles</taxon>
        <taxon>Oomycota</taxon>
        <taxon>Peronosporomycetes</taxon>
        <taxon>Peronosporales</taxon>
        <taxon>Peronosporaceae</taxon>
        <taxon>Phytophthora</taxon>
    </lineage>
</organism>
<dbReference type="Proteomes" id="UP000002640">
    <property type="component" value="Unassembled WGS sequence"/>
</dbReference>
<dbReference type="EMBL" id="JH159162">
    <property type="protein sequence ID" value="EGZ07439.1"/>
    <property type="molecule type" value="Genomic_DNA"/>
</dbReference>
<sequence length="138" mass="15292">MARATSSTRGYLVRHVPFPATIRALPHVLKTIDEMLMSFEEALVAAARIKDGGWVLLLLRRYEFPFKNECLHFAAMCAAANNQDEVAKRLIHDLVTAPSAVADSEDDAGRDARVVILKMAFKSGNYDFVKSLTRTVAP</sequence>
<evidence type="ECO:0000313" key="1">
    <source>
        <dbReference type="EMBL" id="EGZ07439.1"/>
    </source>
</evidence>
<evidence type="ECO:0000313" key="2">
    <source>
        <dbReference type="Proteomes" id="UP000002640"/>
    </source>
</evidence>
<keyword evidence="2" id="KW-1185">Reference proteome</keyword>
<dbReference type="GeneID" id="20647921"/>
<name>G5AA10_PHYSP</name>
<gene>
    <name evidence="1" type="ORF">PHYSODRAFT_340528</name>
</gene>
<dbReference type="SMR" id="G5AA10"/>
<dbReference type="RefSeq" id="XP_009537005.1">
    <property type="nucleotide sequence ID" value="XM_009538710.1"/>
</dbReference>
<reference evidence="1 2" key="1">
    <citation type="journal article" date="2006" name="Science">
        <title>Phytophthora genome sequences uncover evolutionary origins and mechanisms of pathogenesis.</title>
        <authorList>
            <person name="Tyler B.M."/>
            <person name="Tripathy S."/>
            <person name="Zhang X."/>
            <person name="Dehal P."/>
            <person name="Jiang R.H."/>
            <person name="Aerts A."/>
            <person name="Arredondo F.D."/>
            <person name="Baxter L."/>
            <person name="Bensasson D."/>
            <person name="Beynon J.L."/>
            <person name="Chapman J."/>
            <person name="Damasceno C.M."/>
            <person name="Dorrance A.E."/>
            <person name="Dou D."/>
            <person name="Dickerman A.W."/>
            <person name="Dubchak I.L."/>
            <person name="Garbelotto M."/>
            <person name="Gijzen M."/>
            <person name="Gordon S.G."/>
            <person name="Govers F."/>
            <person name="Grunwald N.J."/>
            <person name="Huang W."/>
            <person name="Ivors K.L."/>
            <person name="Jones R.W."/>
            <person name="Kamoun S."/>
            <person name="Krampis K."/>
            <person name="Lamour K.H."/>
            <person name="Lee M.K."/>
            <person name="McDonald W.H."/>
            <person name="Medina M."/>
            <person name="Meijer H.J."/>
            <person name="Nordberg E.K."/>
            <person name="Maclean D.J."/>
            <person name="Ospina-Giraldo M.D."/>
            <person name="Morris P.F."/>
            <person name="Phuntumart V."/>
            <person name="Putnam N.H."/>
            <person name="Rash S."/>
            <person name="Rose J.K."/>
            <person name="Sakihama Y."/>
            <person name="Salamov A.A."/>
            <person name="Savidor A."/>
            <person name="Scheuring C.F."/>
            <person name="Smith B.M."/>
            <person name="Sobral B.W."/>
            <person name="Terry A."/>
            <person name="Torto-Alalibo T.A."/>
            <person name="Win J."/>
            <person name="Xu Z."/>
            <person name="Zhang H."/>
            <person name="Grigoriev I.V."/>
            <person name="Rokhsar D.S."/>
            <person name="Boore J.L."/>
        </authorList>
    </citation>
    <scope>NUCLEOTIDE SEQUENCE [LARGE SCALE GENOMIC DNA]</scope>
    <source>
        <strain evidence="1 2">P6497</strain>
    </source>
</reference>
<dbReference type="KEGG" id="psoj:PHYSODRAFT_340528"/>
<dbReference type="AlphaFoldDB" id="G5AA10"/>
<protein>
    <submittedName>
        <fullName evidence="1">Uncharacterized protein</fullName>
    </submittedName>
</protein>